<evidence type="ECO:0000256" key="3">
    <source>
        <dbReference type="ARBA" id="ARBA00022475"/>
    </source>
</evidence>
<dbReference type="Pfam" id="PF02653">
    <property type="entry name" value="BPD_transp_2"/>
    <property type="match status" value="1"/>
</dbReference>
<protein>
    <recommendedName>
        <fullName evidence="8">Autoinducer 2 import system permease protein LsrD</fullName>
    </recommendedName>
</protein>
<feature type="transmembrane region" description="Helical" evidence="9">
    <location>
        <begin position="277"/>
        <end position="296"/>
    </location>
</feature>
<evidence type="ECO:0000256" key="9">
    <source>
        <dbReference type="SAM" id="Phobius"/>
    </source>
</evidence>
<organism evidence="10 11">
    <name type="scientific">Deinococcus ruber</name>
    <dbReference type="NCBI Taxonomy" id="1848197"/>
    <lineage>
        <taxon>Bacteria</taxon>
        <taxon>Thermotogati</taxon>
        <taxon>Deinococcota</taxon>
        <taxon>Deinococci</taxon>
        <taxon>Deinococcales</taxon>
        <taxon>Deinococcaceae</taxon>
        <taxon>Deinococcus</taxon>
    </lineage>
</organism>
<proteinExistence type="predicted"/>
<dbReference type="PANTHER" id="PTHR32196">
    <property type="entry name" value="ABC TRANSPORTER PERMEASE PROTEIN YPHD-RELATED-RELATED"/>
    <property type="match status" value="1"/>
</dbReference>
<evidence type="ECO:0000256" key="6">
    <source>
        <dbReference type="ARBA" id="ARBA00022989"/>
    </source>
</evidence>
<gene>
    <name evidence="10" type="primary">rhaQ</name>
    <name evidence="10" type="ORF">GCM10008957_15280</name>
</gene>
<dbReference type="AlphaFoldDB" id="A0A918F4F1"/>
<evidence type="ECO:0000256" key="1">
    <source>
        <dbReference type="ARBA" id="ARBA00004651"/>
    </source>
</evidence>
<evidence type="ECO:0000256" key="4">
    <source>
        <dbReference type="ARBA" id="ARBA00022519"/>
    </source>
</evidence>
<feature type="transmembrane region" description="Helical" evidence="9">
    <location>
        <begin position="18"/>
        <end position="39"/>
    </location>
</feature>
<keyword evidence="6 9" id="KW-1133">Transmembrane helix</keyword>
<evidence type="ECO:0000313" key="11">
    <source>
        <dbReference type="Proteomes" id="UP000603865"/>
    </source>
</evidence>
<dbReference type="InterPro" id="IPR001851">
    <property type="entry name" value="ABC_transp_permease"/>
</dbReference>
<dbReference type="RefSeq" id="WP_189089015.1">
    <property type="nucleotide sequence ID" value="NZ_BMQL01000006.1"/>
</dbReference>
<keyword evidence="11" id="KW-1185">Reference proteome</keyword>
<dbReference type="Proteomes" id="UP000603865">
    <property type="component" value="Unassembled WGS sequence"/>
</dbReference>
<feature type="transmembrane region" description="Helical" evidence="9">
    <location>
        <begin position="177"/>
        <end position="201"/>
    </location>
</feature>
<name>A0A918F4F1_9DEIO</name>
<evidence type="ECO:0000256" key="8">
    <source>
        <dbReference type="ARBA" id="ARBA00039381"/>
    </source>
</evidence>
<comment type="caution">
    <text evidence="10">The sequence shown here is derived from an EMBL/GenBank/DDBJ whole genome shotgun (WGS) entry which is preliminary data.</text>
</comment>
<dbReference type="GO" id="GO:0005886">
    <property type="term" value="C:plasma membrane"/>
    <property type="evidence" value="ECO:0007669"/>
    <property type="project" value="UniProtKB-SubCell"/>
</dbReference>
<dbReference type="PANTHER" id="PTHR32196:SF71">
    <property type="entry name" value="AUTOINDUCER 2 IMPORT SYSTEM PERMEASE PROTEIN LSRD"/>
    <property type="match status" value="1"/>
</dbReference>
<feature type="transmembrane region" description="Helical" evidence="9">
    <location>
        <begin position="302"/>
        <end position="321"/>
    </location>
</feature>
<dbReference type="EMBL" id="BMQL01000006">
    <property type="protein sequence ID" value="GGR03354.1"/>
    <property type="molecule type" value="Genomic_DNA"/>
</dbReference>
<feature type="transmembrane region" description="Helical" evidence="9">
    <location>
        <begin position="102"/>
        <end position="122"/>
    </location>
</feature>
<reference evidence="10" key="1">
    <citation type="journal article" date="2014" name="Int. J. Syst. Evol. Microbiol.">
        <title>Complete genome sequence of Corynebacterium casei LMG S-19264T (=DSM 44701T), isolated from a smear-ripened cheese.</title>
        <authorList>
            <consortium name="US DOE Joint Genome Institute (JGI-PGF)"/>
            <person name="Walter F."/>
            <person name="Albersmeier A."/>
            <person name="Kalinowski J."/>
            <person name="Ruckert C."/>
        </authorList>
    </citation>
    <scope>NUCLEOTIDE SEQUENCE</scope>
    <source>
        <strain evidence="10">JCM 31311</strain>
    </source>
</reference>
<evidence type="ECO:0000313" key="10">
    <source>
        <dbReference type="EMBL" id="GGR03354.1"/>
    </source>
</evidence>
<evidence type="ECO:0000256" key="5">
    <source>
        <dbReference type="ARBA" id="ARBA00022692"/>
    </source>
</evidence>
<sequence length="339" mass="34846">MKPAPPAPSSLVARLRGLLGWEATIILLVFVALLAGALLSPDFLTASNLSFLTANFSEVALMALSMTLLVIVAEIDLSVASILGLCSSLLGVLWAAHVPMPLAIALTFVAGGLAGLLNGLLVTRLGLPSLAVTIGTLALYRGLAYALLGDRAIADFPAAYTNLGFGMVPGTQIPIPIALFLVLAILTTVLLHATAFGRGLYAIGANEVAARFAGLRVERVKLTLFVLSGLMAALAGVVYTFRFSSARADNATGFELGVIAAVLLGGVSIFGGRGSVVGAVAAVFLIGIINGALTIVDVSNEVLTIVTGLLLIGSVLVPNLLGRLRVARERRQPRGDAVS</sequence>
<evidence type="ECO:0000256" key="7">
    <source>
        <dbReference type="ARBA" id="ARBA00023136"/>
    </source>
</evidence>
<keyword evidence="5 9" id="KW-0812">Transmembrane</keyword>
<feature type="transmembrane region" description="Helical" evidence="9">
    <location>
        <begin position="129"/>
        <end position="148"/>
    </location>
</feature>
<keyword evidence="2" id="KW-0813">Transport</keyword>
<keyword evidence="3" id="KW-1003">Cell membrane</keyword>
<keyword evidence="4" id="KW-0997">Cell inner membrane</keyword>
<dbReference type="CDD" id="cd06579">
    <property type="entry name" value="TM_PBP1_transp_AraH_like"/>
    <property type="match status" value="1"/>
</dbReference>
<feature type="transmembrane region" description="Helical" evidence="9">
    <location>
        <begin position="253"/>
        <end position="270"/>
    </location>
</feature>
<accession>A0A918F4F1</accession>
<feature type="transmembrane region" description="Helical" evidence="9">
    <location>
        <begin position="79"/>
        <end position="96"/>
    </location>
</feature>
<feature type="transmembrane region" description="Helical" evidence="9">
    <location>
        <begin position="222"/>
        <end position="241"/>
    </location>
</feature>
<comment type="subcellular location">
    <subcellularLocation>
        <location evidence="1">Cell membrane</location>
        <topology evidence="1">Multi-pass membrane protein</topology>
    </subcellularLocation>
</comment>
<feature type="transmembrane region" description="Helical" evidence="9">
    <location>
        <begin position="51"/>
        <end position="72"/>
    </location>
</feature>
<evidence type="ECO:0000256" key="2">
    <source>
        <dbReference type="ARBA" id="ARBA00022448"/>
    </source>
</evidence>
<dbReference type="GO" id="GO:0022857">
    <property type="term" value="F:transmembrane transporter activity"/>
    <property type="evidence" value="ECO:0007669"/>
    <property type="project" value="InterPro"/>
</dbReference>
<reference evidence="10" key="2">
    <citation type="submission" date="2020-09" db="EMBL/GenBank/DDBJ databases">
        <authorList>
            <person name="Sun Q."/>
            <person name="Ohkuma M."/>
        </authorList>
    </citation>
    <scope>NUCLEOTIDE SEQUENCE</scope>
    <source>
        <strain evidence="10">JCM 31311</strain>
    </source>
</reference>
<keyword evidence="7 9" id="KW-0472">Membrane</keyword>